<sequence>MTPRLTFPRNRKISSPRNPERYRFRALDDFGDELLDDWMVAYPAADLTRSD</sequence>
<proteinExistence type="predicted"/>
<name>A0A7Y4H1B5_9BRAD</name>
<dbReference type="RefSeq" id="WP_171708703.1">
    <property type="nucleotide sequence ID" value="NZ_JAAVLW010000002.1"/>
</dbReference>
<gene>
    <name evidence="1" type="ORF">HCN50_05965</name>
</gene>
<reference evidence="1 2" key="1">
    <citation type="submission" date="2020-03" db="EMBL/GenBank/DDBJ databases">
        <title>Bradyrhizobium diversity isolated from nodules of Muelleranthus trifoliolatus.</title>
        <authorList>
            <person name="Klepa M."/>
            <person name="Helene L."/>
            <person name="Hungria M."/>
        </authorList>
    </citation>
    <scope>NUCLEOTIDE SEQUENCE [LARGE SCALE GENOMIC DNA]</scope>
    <source>
        <strain evidence="1 2">WSM 1744</strain>
    </source>
</reference>
<accession>A0A7Y4H1B5</accession>
<organism evidence="1 2">
    <name type="scientific">Bradyrhizobium archetypum</name>
    <dbReference type="NCBI Taxonomy" id="2721160"/>
    <lineage>
        <taxon>Bacteria</taxon>
        <taxon>Pseudomonadati</taxon>
        <taxon>Pseudomonadota</taxon>
        <taxon>Alphaproteobacteria</taxon>
        <taxon>Hyphomicrobiales</taxon>
        <taxon>Nitrobacteraceae</taxon>
        <taxon>Bradyrhizobium</taxon>
    </lineage>
</organism>
<evidence type="ECO:0000313" key="2">
    <source>
        <dbReference type="Proteomes" id="UP000528734"/>
    </source>
</evidence>
<keyword evidence="2" id="KW-1185">Reference proteome</keyword>
<evidence type="ECO:0000313" key="1">
    <source>
        <dbReference type="EMBL" id="NOJ45805.1"/>
    </source>
</evidence>
<dbReference type="AlphaFoldDB" id="A0A7Y4H1B5"/>
<protein>
    <submittedName>
        <fullName evidence="1">Uncharacterized protein</fullName>
    </submittedName>
</protein>
<comment type="caution">
    <text evidence="1">The sequence shown here is derived from an EMBL/GenBank/DDBJ whole genome shotgun (WGS) entry which is preliminary data.</text>
</comment>
<dbReference type="EMBL" id="JAAVLW010000002">
    <property type="protein sequence ID" value="NOJ45805.1"/>
    <property type="molecule type" value="Genomic_DNA"/>
</dbReference>
<dbReference type="Proteomes" id="UP000528734">
    <property type="component" value="Unassembled WGS sequence"/>
</dbReference>